<dbReference type="InterPro" id="IPR052065">
    <property type="entry name" value="Compl_asym_regulator"/>
</dbReference>
<dbReference type="FunFam" id="2.10.25.10:FF:000217">
    <property type="entry name" value="SCO-spondin"/>
    <property type="match status" value="2"/>
</dbReference>
<dbReference type="Ensembl" id="ENSEAST00005044463.1">
    <property type="protein sequence ID" value="ENSEASP00005039847.1"/>
    <property type="gene ID" value="ENSEASG00005026020.1"/>
</dbReference>
<evidence type="ECO:0000256" key="6">
    <source>
        <dbReference type="ARBA" id="ARBA00023180"/>
    </source>
</evidence>
<evidence type="ECO:0000256" key="2">
    <source>
        <dbReference type="ARBA" id="ARBA00022525"/>
    </source>
</evidence>
<keyword evidence="3" id="KW-0732">Signal</keyword>
<dbReference type="SUPFAM" id="SSF57603">
    <property type="entry name" value="FnI-like domain"/>
    <property type="match status" value="1"/>
</dbReference>
<dbReference type="PANTHER" id="PTHR22906:SF21">
    <property type="entry name" value="SEMA DOMAIN-CONTAINING PROTEIN"/>
    <property type="match status" value="1"/>
</dbReference>
<dbReference type="FunFam" id="2.20.100.10:FF:000051">
    <property type="entry name" value="Cartilage intermediate layer protein 2"/>
    <property type="match status" value="1"/>
</dbReference>
<keyword evidence="5" id="KW-1015">Disulfide bond</keyword>
<evidence type="ECO:0000256" key="4">
    <source>
        <dbReference type="ARBA" id="ARBA00022737"/>
    </source>
</evidence>
<proteinExistence type="predicted"/>
<dbReference type="FunFam" id="2.20.100.10:FF:000093">
    <property type="entry name" value="SCO-spondin-like isoform 1"/>
    <property type="match status" value="1"/>
</dbReference>
<keyword evidence="6" id="KW-0325">Glycoprotein</keyword>
<comment type="subcellular location">
    <subcellularLocation>
        <location evidence="1">Secreted</location>
        <location evidence="1">Extracellular space</location>
    </subcellularLocation>
</comment>
<keyword evidence="10" id="KW-1185">Reference proteome</keyword>
<organism evidence="9 10">
    <name type="scientific">Equus asinus</name>
    <name type="common">Donkey</name>
    <name type="synonym">Equus africanus asinus</name>
    <dbReference type="NCBI Taxonomy" id="9793"/>
    <lineage>
        <taxon>Eukaryota</taxon>
        <taxon>Metazoa</taxon>
        <taxon>Chordata</taxon>
        <taxon>Craniata</taxon>
        <taxon>Vertebrata</taxon>
        <taxon>Euteleostomi</taxon>
        <taxon>Mammalia</taxon>
        <taxon>Eutheria</taxon>
        <taxon>Laurasiatheria</taxon>
        <taxon>Perissodactyla</taxon>
        <taxon>Equidae</taxon>
        <taxon>Equus</taxon>
    </lineage>
</organism>
<feature type="domain" description="TIL" evidence="8">
    <location>
        <begin position="101"/>
        <end position="157"/>
    </location>
</feature>
<feature type="compositionally biased region" description="Gly residues" evidence="7">
    <location>
        <begin position="350"/>
        <end position="360"/>
    </location>
</feature>
<name>A0A9L0II44_EQUAS</name>
<dbReference type="Gene3D" id="2.10.25.10">
    <property type="entry name" value="Laminin"/>
    <property type="match status" value="3"/>
</dbReference>
<evidence type="ECO:0000256" key="5">
    <source>
        <dbReference type="ARBA" id="ARBA00023157"/>
    </source>
</evidence>
<dbReference type="InterPro" id="IPR036084">
    <property type="entry name" value="Ser_inhib-like_sf"/>
</dbReference>
<dbReference type="Pfam" id="PF01826">
    <property type="entry name" value="TIL"/>
    <property type="match status" value="2"/>
</dbReference>
<dbReference type="CDD" id="cd19941">
    <property type="entry name" value="TIL"/>
    <property type="match status" value="3"/>
</dbReference>
<accession>A0A9L0II44</accession>
<evidence type="ECO:0000313" key="10">
    <source>
        <dbReference type="Proteomes" id="UP000694387"/>
    </source>
</evidence>
<dbReference type="FunFam" id="2.20.100.10:FF:000001">
    <property type="entry name" value="semaphorin-5A isoform X1"/>
    <property type="match status" value="1"/>
</dbReference>
<reference evidence="9" key="2">
    <citation type="submission" date="2025-08" db="UniProtKB">
        <authorList>
            <consortium name="Ensembl"/>
        </authorList>
    </citation>
    <scope>IDENTIFICATION</scope>
</reference>
<dbReference type="PANTHER" id="PTHR22906">
    <property type="entry name" value="PROPERDIN"/>
    <property type="match status" value="1"/>
</dbReference>
<dbReference type="SUPFAM" id="SSF82895">
    <property type="entry name" value="TSP-1 type 1 repeat"/>
    <property type="match status" value="9"/>
</dbReference>
<reference evidence="9" key="3">
    <citation type="submission" date="2025-09" db="UniProtKB">
        <authorList>
            <consortium name="Ensembl"/>
        </authorList>
    </citation>
    <scope>IDENTIFICATION</scope>
</reference>
<feature type="region of interest" description="Disordered" evidence="7">
    <location>
        <begin position="341"/>
        <end position="360"/>
    </location>
</feature>
<dbReference type="Pfam" id="PF00090">
    <property type="entry name" value="TSP_1"/>
    <property type="match status" value="9"/>
</dbReference>
<evidence type="ECO:0000313" key="9">
    <source>
        <dbReference type="Ensembl" id="ENSEASP00005039847.1"/>
    </source>
</evidence>
<dbReference type="AlphaFoldDB" id="A0A9L0II44"/>
<dbReference type="FunFam" id="2.20.100.10:FF:000080">
    <property type="entry name" value="SCO-spondin"/>
    <property type="match status" value="1"/>
</dbReference>
<evidence type="ECO:0000259" key="8">
    <source>
        <dbReference type="Pfam" id="PF01826"/>
    </source>
</evidence>
<keyword evidence="4" id="KW-0677">Repeat</keyword>
<dbReference type="GeneTree" id="ENSGT00940000155829"/>
<dbReference type="PROSITE" id="PS50092">
    <property type="entry name" value="TSP1"/>
    <property type="match status" value="11"/>
</dbReference>
<dbReference type="GO" id="GO:0005576">
    <property type="term" value="C:extracellular region"/>
    <property type="evidence" value="ECO:0007669"/>
    <property type="project" value="UniProtKB-SubCell"/>
</dbReference>
<dbReference type="InterPro" id="IPR036383">
    <property type="entry name" value="TSP1_rpt_sf"/>
</dbReference>
<feature type="domain" description="TIL" evidence="8">
    <location>
        <begin position="645"/>
        <end position="700"/>
    </location>
</feature>
<keyword evidence="2" id="KW-0964">Secreted</keyword>
<evidence type="ECO:0000256" key="3">
    <source>
        <dbReference type="ARBA" id="ARBA00022729"/>
    </source>
</evidence>
<dbReference type="Gene3D" id="2.20.100.10">
    <property type="entry name" value="Thrombospondin type-1 (TSP1) repeat"/>
    <property type="match status" value="10"/>
</dbReference>
<dbReference type="InterPro" id="IPR002919">
    <property type="entry name" value="TIL_dom"/>
</dbReference>
<dbReference type="SMART" id="SM00209">
    <property type="entry name" value="TSP1"/>
    <property type="match status" value="10"/>
</dbReference>
<dbReference type="Proteomes" id="UP000694387">
    <property type="component" value="Chromosome 1"/>
</dbReference>
<dbReference type="SUPFAM" id="SSF57567">
    <property type="entry name" value="Serine protease inhibitors"/>
    <property type="match status" value="3"/>
</dbReference>
<protein>
    <recommendedName>
        <fullName evidence="8">TIL domain-containing protein</fullName>
    </recommendedName>
</protein>
<evidence type="ECO:0000256" key="1">
    <source>
        <dbReference type="ARBA" id="ARBA00004239"/>
    </source>
</evidence>
<evidence type="ECO:0000256" key="7">
    <source>
        <dbReference type="SAM" id="MobiDB-lite"/>
    </source>
</evidence>
<dbReference type="InterPro" id="IPR000884">
    <property type="entry name" value="TSP1_rpt"/>
</dbReference>
<dbReference type="FunFam" id="2.20.100.10:FF:000002">
    <property type="entry name" value="Unc-5 netrin receptor C"/>
    <property type="match status" value="1"/>
</dbReference>
<dbReference type="PRINTS" id="PR01705">
    <property type="entry name" value="TSP1REPEAT"/>
</dbReference>
<reference evidence="9 10" key="1">
    <citation type="journal article" date="2020" name="Nat. Commun.">
        <title>Donkey genomes provide new insights into domestication and selection for coat color.</title>
        <authorList>
            <person name="Wang"/>
            <person name="C."/>
            <person name="Li"/>
            <person name="H."/>
            <person name="Guo"/>
            <person name="Y."/>
            <person name="Huang"/>
            <person name="J."/>
            <person name="Sun"/>
            <person name="Y."/>
            <person name="Min"/>
            <person name="J."/>
            <person name="Wang"/>
            <person name="J."/>
            <person name="Fang"/>
            <person name="X."/>
            <person name="Zhao"/>
            <person name="Z."/>
            <person name="Wang"/>
            <person name="S."/>
            <person name="Zhang"/>
            <person name="Y."/>
            <person name="Liu"/>
            <person name="Q."/>
            <person name="Jiang"/>
            <person name="Q."/>
            <person name="Wang"/>
            <person name="X."/>
            <person name="Guo"/>
            <person name="Y."/>
            <person name="Yang"/>
            <person name="C."/>
            <person name="Wang"/>
            <person name="Y."/>
            <person name="Tian"/>
            <person name="F."/>
            <person name="Zhuang"/>
            <person name="G."/>
            <person name="Fan"/>
            <person name="Y."/>
            <person name="Gao"/>
            <person name="Q."/>
            <person name="Li"/>
            <person name="Y."/>
            <person name="Ju"/>
            <person name="Z."/>
            <person name="Li"/>
            <person name="J."/>
            <person name="Li"/>
            <person name="R."/>
            <person name="Hou"/>
            <person name="M."/>
            <person name="Yang"/>
            <person name="G."/>
            <person name="Liu"/>
            <person name="G."/>
            <person name="Liu"/>
            <person name="W."/>
            <person name="Guo"/>
            <person name="J."/>
            <person name="Pan"/>
            <person name="S."/>
            <person name="Fan"/>
            <person name="G."/>
            <person name="Zhang"/>
            <person name="W."/>
            <person name="Zhang"/>
            <person name="R."/>
            <person name="Yu"/>
            <person name="J."/>
            <person name="Zhang"/>
            <person name="X."/>
            <person name="Yin"/>
            <person name="Q."/>
            <person name="Ji"/>
            <person name="C."/>
            <person name="Jin"/>
            <person name="Y."/>
            <person name="Yue"/>
            <person name="G."/>
            <person name="Liu"/>
            <person name="M."/>
            <person name="Xu"/>
            <person name="J."/>
            <person name="Liu"/>
            <person name="S."/>
            <person name="Jordana"/>
            <person name="J."/>
            <person name="Noce"/>
            <person name="A."/>
            <person name="Amills"/>
            <person name="M."/>
            <person name="Wu"/>
            <person name="D.D."/>
            <person name="Li"/>
            <person name="S."/>
            <person name="Zhou"/>
            <person name="X. and Zhong"/>
            <person name="J."/>
        </authorList>
    </citation>
    <scope>NUCLEOTIDE SEQUENCE [LARGE SCALE GENOMIC DNA]</scope>
</reference>
<sequence>MRTRSRACTCPPPQHGGAPCPGEAGEAGAQHQRETCPSRTACPVDGAWSPWGPWSPCDVCLGQSHRSRVCSWPPTEGGRPCPGGHRQSRPCQDNSTRCTDCGGGQELLPCGRPCPRSCQDLSLGMMCQPGSTACQPSCGCPPGQLSQDGLCVSPAHCRCQYQPGAMGIPENQSRSAGSGLSSWQSLEPGEVVTGPCDNCTCVAGILQCQEVPGCPGPGVWSSWGPWEDCSVSCGGGEQLRSRLCARPPCLGPVRQSRTCHTQVCREAGCPAGRLYRECQPSEGCPFSCAHITQQVGCFSDGCEEGCHCPEGTFQHGSACVQECPCVLTALLLQELGAASADPEARPPILGEGGQPLGPGDELGSGQTLRVGCSNCSCVHGKLSCSVEDCSRAGGGFSPWGPWGLCSRSCGGLGTRTRSRQCVHPTPAPGGQGCLGPHQDLEYCPSPDCPGAGGSTVEPATGLPGGWGLWSPWSPCSSSCTDPARPALRSRTRLCLVNCTSGDTSQERPCNLPSCTELPLCPGPGCVAGNCSWTTWAPWEPCSRSCGVGQQRRLRAYRPPGPGGHWCPDILTAYQEHRFCNRRACPVPGGWSRWSPWSWCDRSCGGGRSLRSRRCSSPPPKNGGAPCVGEKHHARLCNPMPCEEGCPAGMEVVSCANRCPRRCSDLQEGIVCQDGQPCQRGCRCPEGSLEQDSGCVPIEHCECTDAQGHSWAPGSQHQEACNNCSCQAGQLSCTAQPCPPPAHCTWSRWSAWSPCSRSCGPGGQQSRFRSSTSDSWAPECREEQSQSQPCPQPPCPPLCLHGAHSRTLGDSWQQGECQQCSCTPEGVICEDTKCAEPGAWTLWSPWSDCLVSCGGGNQVRTRVCMALASRLEPRHCLGPDTQTQHCGWQPCPGLQEACSWGPWGPCSRSCGPGLASRSGSCPCLLAEADPTCNGTFLHLDTQACYAGPCLEECVWSSWSSWTRCSCQVLVQQRYRHQGPAPGRAREGPPCTRLDGHFRPCLISNCSEDSCTPP</sequence>